<reference evidence="1" key="1">
    <citation type="submission" date="2014-11" db="EMBL/GenBank/DDBJ databases">
        <authorList>
            <person name="Amaro Gonzalez C."/>
        </authorList>
    </citation>
    <scope>NUCLEOTIDE SEQUENCE</scope>
</reference>
<accession>A0A0E9VF43</accession>
<reference evidence="1" key="2">
    <citation type="journal article" date="2015" name="Fish Shellfish Immunol.">
        <title>Early steps in the European eel (Anguilla anguilla)-Vibrio vulnificus interaction in the gills: Role of the RtxA13 toxin.</title>
        <authorList>
            <person name="Callol A."/>
            <person name="Pajuelo D."/>
            <person name="Ebbesson L."/>
            <person name="Teles M."/>
            <person name="MacKenzie S."/>
            <person name="Amaro C."/>
        </authorList>
    </citation>
    <scope>NUCLEOTIDE SEQUENCE</scope>
</reference>
<dbReference type="AlphaFoldDB" id="A0A0E9VF43"/>
<protein>
    <submittedName>
        <fullName evidence="1">Uncharacterized protein</fullName>
    </submittedName>
</protein>
<dbReference type="EMBL" id="GBXM01032779">
    <property type="protein sequence ID" value="JAH75798.1"/>
    <property type="molecule type" value="Transcribed_RNA"/>
</dbReference>
<organism evidence="1">
    <name type="scientific">Anguilla anguilla</name>
    <name type="common">European freshwater eel</name>
    <name type="synonym">Muraena anguilla</name>
    <dbReference type="NCBI Taxonomy" id="7936"/>
    <lineage>
        <taxon>Eukaryota</taxon>
        <taxon>Metazoa</taxon>
        <taxon>Chordata</taxon>
        <taxon>Craniata</taxon>
        <taxon>Vertebrata</taxon>
        <taxon>Euteleostomi</taxon>
        <taxon>Actinopterygii</taxon>
        <taxon>Neopterygii</taxon>
        <taxon>Teleostei</taxon>
        <taxon>Anguilliformes</taxon>
        <taxon>Anguillidae</taxon>
        <taxon>Anguilla</taxon>
    </lineage>
</organism>
<proteinExistence type="predicted"/>
<sequence>MIKQSTKCTISGFVHVQFSLPKERSSAGNTSKQTLSGLKCVPEVIFRYKASFKKTLSVVEKLVRFYRVCSSGKWTLGDQKI</sequence>
<name>A0A0E9VF43_ANGAN</name>
<evidence type="ECO:0000313" key="1">
    <source>
        <dbReference type="EMBL" id="JAH75798.1"/>
    </source>
</evidence>